<name>A0A8J5VBS7_9HYME</name>
<reference evidence="1" key="1">
    <citation type="submission" date="2020-03" db="EMBL/GenBank/DDBJ databases">
        <authorList>
            <person name="Chebbi M.A."/>
            <person name="Drezen J.M."/>
        </authorList>
    </citation>
    <scope>NUCLEOTIDE SEQUENCE</scope>
    <source>
        <tissue evidence="1">Whole body</tissue>
    </source>
</reference>
<organism evidence="1 2">
    <name type="scientific">Cotesia typhae</name>
    <dbReference type="NCBI Taxonomy" id="2053667"/>
    <lineage>
        <taxon>Eukaryota</taxon>
        <taxon>Metazoa</taxon>
        <taxon>Ecdysozoa</taxon>
        <taxon>Arthropoda</taxon>
        <taxon>Hexapoda</taxon>
        <taxon>Insecta</taxon>
        <taxon>Pterygota</taxon>
        <taxon>Neoptera</taxon>
        <taxon>Endopterygota</taxon>
        <taxon>Hymenoptera</taxon>
        <taxon>Apocrita</taxon>
        <taxon>Ichneumonoidea</taxon>
        <taxon>Braconidae</taxon>
        <taxon>Microgastrinae</taxon>
        <taxon>Cotesia</taxon>
    </lineage>
</organism>
<accession>A0A8J5VBS7</accession>
<dbReference type="EMBL" id="JAAOIC020000019">
    <property type="protein sequence ID" value="KAG8041058.1"/>
    <property type="molecule type" value="Genomic_DNA"/>
</dbReference>
<evidence type="ECO:0000313" key="1">
    <source>
        <dbReference type="EMBL" id="KAG8041058.1"/>
    </source>
</evidence>
<comment type="caution">
    <text evidence="1">The sequence shown here is derived from an EMBL/GenBank/DDBJ whole genome shotgun (WGS) entry which is preliminary data.</text>
</comment>
<proteinExistence type="predicted"/>
<dbReference type="Proteomes" id="UP000729913">
    <property type="component" value="Unassembled WGS sequence"/>
</dbReference>
<evidence type="ECO:0000313" key="2">
    <source>
        <dbReference type="Proteomes" id="UP000729913"/>
    </source>
</evidence>
<sequence>MKVIKKYTFLDPRSRMTTRSIVLALVLMSICFVLGHSGQKGEEQTQAILTKSGQLAPGQCSSDYNCYPGDCCVMSGFRFTIPTCQERRKLDEICRPEVNKIMNTTLTYPDGSKFYVKEAHYVVCPCKKGLVCGRKTGSCHQIHDDEQEKIEKFIKTNNVNDEN</sequence>
<protein>
    <submittedName>
        <fullName evidence="1">Uncharacterized protein</fullName>
    </submittedName>
</protein>
<keyword evidence="2" id="KW-1185">Reference proteome</keyword>
<dbReference type="AlphaFoldDB" id="A0A8J5VBS7"/>
<reference evidence="1" key="2">
    <citation type="submission" date="2021-04" db="EMBL/GenBank/DDBJ databases">
        <title>Genome-wide patterns of bracovirus chromosomal integration into multiple host tissues during parasitism.</title>
        <authorList>
            <person name="Chebbi M.A.C."/>
        </authorList>
    </citation>
    <scope>NUCLEOTIDE SEQUENCE</scope>
    <source>
        <tissue evidence="1">Whole body</tissue>
    </source>
</reference>
<gene>
    <name evidence="1" type="ORF">G9C98_002046</name>
</gene>
<dbReference type="OrthoDB" id="6408184at2759"/>